<organism evidence="7 8">
    <name type="scientific">Salinactinospora qingdaonensis</name>
    <dbReference type="NCBI Taxonomy" id="702744"/>
    <lineage>
        <taxon>Bacteria</taxon>
        <taxon>Bacillati</taxon>
        <taxon>Actinomycetota</taxon>
        <taxon>Actinomycetes</taxon>
        <taxon>Streptosporangiales</taxon>
        <taxon>Nocardiopsidaceae</taxon>
        <taxon>Salinactinospora</taxon>
    </lineage>
</organism>
<evidence type="ECO:0000256" key="2">
    <source>
        <dbReference type="ARBA" id="ARBA00022692"/>
    </source>
</evidence>
<evidence type="ECO:0000256" key="1">
    <source>
        <dbReference type="ARBA" id="ARBA00004370"/>
    </source>
</evidence>
<proteinExistence type="predicted"/>
<evidence type="ECO:0000256" key="6">
    <source>
        <dbReference type="SAM" id="Phobius"/>
    </source>
</evidence>
<evidence type="ECO:0000256" key="5">
    <source>
        <dbReference type="SAM" id="MobiDB-lite"/>
    </source>
</evidence>
<dbReference type="RefSeq" id="WP_344970951.1">
    <property type="nucleotide sequence ID" value="NZ_BAABDD010000009.1"/>
</dbReference>
<evidence type="ECO:0000313" key="8">
    <source>
        <dbReference type="Proteomes" id="UP001500908"/>
    </source>
</evidence>
<reference evidence="8" key="1">
    <citation type="journal article" date="2019" name="Int. J. Syst. Evol. Microbiol.">
        <title>The Global Catalogue of Microorganisms (GCM) 10K type strain sequencing project: providing services to taxonomists for standard genome sequencing and annotation.</title>
        <authorList>
            <consortium name="The Broad Institute Genomics Platform"/>
            <consortium name="The Broad Institute Genome Sequencing Center for Infectious Disease"/>
            <person name="Wu L."/>
            <person name="Ma J."/>
        </authorList>
    </citation>
    <scope>NUCLEOTIDE SEQUENCE [LARGE SCALE GENOMIC DNA]</scope>
    <source>
        <strain evidence="8">JCM 17137</strain>
    </source>
</reference>
<evidence type="ECO:0000256" key="4">
    <source>
        <dbReference type="ARBA" id="ARBA00023136"/>
    </source>
</evidence>
<evidence type="ECO:0000256" key="3">
    <source>
        <dbReference type="ARBA" id="ARBA00022989"/>
    </source>
</evidence>
<feature type="transmembrane region" description="Helical" evidence="6">
    <location>
        <begin position="89"/>
        <end position="111"/>
    </location>
</feature>
<evidence type="ECO:0000313" key="7">
    <source>
        <dbReference type="EMBL" id="GAA3743536.1"/>
    </source>
</evidence>
<gene>
    <name evidence="7" type="ORF">GCM10022402_24030</name>
</gene>
<dbReference type="PANTHER" id="PTHR14948:SF25">
    <property type="entry name" value="DUF4190 DOMAIN-CONTAINING PROTEIN"/>
    <property type="match status" value="1"/>
</dbReference>
<keyword evidence="4 6" id="KW-0472">Membrane</keyword>
<keyword evidence="8" id="KW-1185">Reference proteome</keyword>
<dbReference type="Proteomes" id="UP001500908">
    <property type="component" value="Unassembled WGS sequence"/>
</dbReference>
<name>A0ABP7FMD9_9ACTN</name>
<comment type="subcellular location">
    <subcellularLocation>
        <location evidence="1">Membrane</location>
    </subcellularLocation>
</comment>
<keyword evidence="3 6" id="KW-1133">Transmembrane helix</keyword>
<evidence type="ECO:0008006" key="9">
    <source>
        <dbReference type="Google" id="ProtNLM"/>
    </source>
</evidence>
<feature type="region of interest" description="Disordered" evidence="5">
    <location>
        <begin position="1"/>
        <end position="31"/>
    </location>
</feature>
<protein>
    <recommendedName>
        <fullName evidence="9">Interferon-induced transmembrane protein</fullName>
    </recommendedName>
</protein>
<feature type="compositionally biased region" description="Pro residues" evidence="5">
    <location>
        <begin position="9"/>
        <end position="22"/>
    </location>
</feature>
<dbReference type="EMBL" id="BAABDD010000009">
    <property type="protein sequence ID" value="GAA3743536.1"/>
    <property type="molecule type" value="Genomic_DNA"/>
</dbReference>
<keyword evidence="2 6" id="KW-0812">Transmembrane</keyword>
<dbReference type="InterPro" id="IPR007593">
    <property type="entry name" value="CD225/Dispanin_fam"/>
</dbReference>
<accession>A0ABP7FMD9</accession>
<dbReference type="PANTHER" id="PTHR14948">
    <property type="entry name" value="NG5"/>
    <property type="match status" value="1"/>
</dbReference>
<dbReference type="InterPro" id="IPR051423">
    <property type="entry name" value="CD225/Dispanin"/>
</dbReference>
<feature type="transmembrane region" description="Helical" evidence="6">
    <location>
        <begin position="36"/>
        <end position="68"/>
    </location>
</feature>
<sequence length="128" mass="13300">MSYGSPSGPQQPPGGYGPPPGGYPGAQPSSAKPSNWLWAAIVSMASVVCCNALGLIFGIITLVFSLQVNNKWETGDVAGAQDAASKAKIFGIIGLVCVALGIVGWILSFVFNAYMFADVMNDPALQNY</sequence>
<comment type="caution">
    <text evidence="7">The sequence shown here is derived from an EMBL/GenBank/DDBJ whole genome shotgun (WGS) entry which is preliminary data.</text>
</comment>
<dbReference type="Pfam" id="PF04505">
    <property type="entry name" value="CD225"/>
    <property type="match status" value="1"/>
</dbReference>